<dbReference type="RefSeq" id="WP_166920646.1">
    <property type="nucleotide sequence ID" value="NZ_JAASRN010000004.1"/>
</dbReference>
<organism evidence="1 2">
    <name type="scientific">Thermonema lapsum</name>
    <dbReference type="NCBI Taxonomy" id="28195"/>
    <lineage>
        <taxon>Bacteria</taxon>
        <taxon>Pseudomonadati</taxon>
        <taxon>Bacteroidota</taxon>
        <taxon>Cytophagia</taxon>
        <taxon>Cytophagales</taxon>
        <taxon>Thermonemataceae</taxon>
        <taxon>Thermonema</taxon>
    </lineage>
</organism>
<gene>
    <name evidence="1" type="ORF">FHS56_002192</name>
</gene>
<dbReference type="PROSITE" id="PS51257">
    <property type="entry name" value="PROKAR_LIPOPROTEIN"/>
    <property type="match status" value="1"/>
</dbReference>
<comment type="caution">
    <text evidence="1">The sequence shown here is derived from an EMBL/GenBank/DDBJ whole genome shotgun (WGS) entry which is preliminary data.</text>
</comment>
<evidence type="ECO:0000313" key="1">
    <source>
        <dbReference type="EMBL" id="NIK74663.1"/>
    </source>
</evidence>
<proteinExistence type="predicted"/>
<evidence type="ECO:0000313" key="2">
    <source>
        <dbReference type="Proteomes" id="UP000537126"/>
    </source>
</evidence>
<dbReference type="AlphaFoldDB" id="A0A846MSX0"/>
<dbReference type="EMBL" id="JAASRN010000004">
    <property type="protein sequence ID" value="NIK74663.1"/>
    <property type="molecule type" value="Genomic_DNA"/>
</dbReference>
<reference evidence="1 2" key="1">
    <citation type="submission" date="2020-03" db="EMBL/GenBank/DDBJ databases">
        <title>Genomic Encyclopedia of Type Strains, Phase IV (KMG-IV): sequencing the most valuable type-strain genomes for metagenomic binning, comparative biology and taxonomic classification.</title>
        <authorList>
            <person name="Goeker M."/>
        </authorList>
    </citation>
    <scope>NUCLEOTIDE SEQUENCE [LARGE SCALE GENOMIC DNA]</scope>
    <source>
        <strain evidence="1 2">DSM 5718</strain>
    </source>
</reference>
<accession>A0A846MSX0</accession>
<protein>
    <recommendedName>
        <fullName evidence="3">Type 1 periplasmic binding fold superfamily protein</fullName>
    </recommendedName>
</protein>
<name>A0A846MSX0_9BACT</name>
<evidence type="ECO:0008006" key="3">
    <source>
        <dbReference type="Google" id="ProtNLM"/>
    </source>
</evidence>
<sequence>MRKQVLFSTLLAASVALTACKKDDPKPVNESELITTVEVTFTNQDDDSDVVTIRWYDEDGDGPANPVITNGNLRGGATYNAQVKLLDESKSPAKDITAEIRAEAEEHQLYYGFSNALFSSFEYLDQDANGRPLGLSFRVSTAPNRRDSENFTVLLIHEGDKSKNNASSPWVYNQLIGGEVDVQADFKLNLQFESVVE</sequence>
<dbReference type="Proteomes" id="UP000537126">
    <property type="component" value="Unassembled WGS sequence"/>
</dbReference>
<keyword evidence="2" id="KW-1185">Reference proteome</keyword>